<name>A0ACC0A060_CATRO</name>
<evidence type="ECO:0000313" key="1">
    <source>
        <dbReference type="EMBL" id="KAI5653630.1"/>
    </source>
</evidence>
<evidence type="ECO:0000313" key="2">
    <source>
        <dbReference type="Proteomes" id="UP001060085"/>
    </source>
</evidence>
<reference evidence="2" key="1">
    <citation type="journal article" date="2023" name="Nat. Plants">
        <title>Single-cell RNA sequencing provides a high-resolution roadmap for understanding the multicellular compartmentation of specialized metabolism.</title>
        <authorList>
            <person name="Sun S."/>
            <person name="Shen X."/>
            <person name="Li Y."/>
            <person name="Li Y."/>
            <person name="Wang S."/>
            <person name="Li R."/>
            <person name="Zhang H."/>
            <person name="Shen G."/>
            <person name="Guo B."/>
            <person name="Wei J."/>
            <person name="Xu J."/>
            <person name="St-Pierre B."/>
            <person name="Chen S."/>
            <person name="Sun C."/>
        </authorList>
    </citation>
    <scope>NUCLEOTIDE SEQUENCE [LARGE SCALE GENOMIC DNA]</scope>
</reference>
<proteinExistence type="predicted"/>
<protein>
    <submittedName>
        <fullName evidence="1">Uncharacterized protein</fullName>
    </submittedName>
</protein>
<dbReference type="Proteomes" id="UP001060085">
    <property type="component" value="Linkage Group LG07"/>
</dbReference>
<accession>A0ACC0A060</accession>
<organism evidence="1 2">
    <name type="scientific">Catharanthus roseus</name>
    <name type="common">Madagascar periwinkle</name>
    <name type="synonym">Vinca rosea</name>
    <dbReference type="NCBI Taxonomy" id="4058"/>
    <lineage>
        <taxon>Eukaryota</taxon>
        <taxon>Viridiplantae</taxon>
        <taxon>Streptophyta</taxon>
        <taxon>Embryophyta</taxon>
        <taxon>Tracheophyta</taxon>
        <taxon>Spermatophyta</taxon>
        <taxon>Magnoliopsida</taxon>
        <taxon>eudicotyledons</taxon>
        <taxon>Gunneridae</taxon>
        <taxon>Pentapetalae</taxon>
        <taxon>asterids</taxon>
        <taxon>lamiids</taxon>
        <taxon>Gentianales</taxon>
        <taxon>Apocynaceae</taxon>
        <taxon>Rauvolfioideae</taxon>
        <taxon>Vinceae</taxon>
        <taxon>Catharanthinae</taxon>
        <taxon>Catharanthus</taxon>
    </lineage>
</organism>
<sequence length="132" mass="14771">MTLAGLFFWLCFGNKFLQRTVVSNQLRLGVLEAWVLSSRSHGAYKPLYLCRKRERLGEVVPAIPFKIYNIQTQCHSSNTTTDIAIPQNQPLPRPIDNQGMYSKLTSKTTRLLGATLGLPGAEVRPFGNASYN</sequence>
<gene>
    <name evidence="1" type="ORF">M9H77_30817</name>
</gene>
<keyword evidence="2" id="KW-1185">Reference proteome</keyword>
<comment type="caution">
    <text evidence="1">The sequence shown here is derived from an EMBL/GenBank/DDBJ whole genome shotgun (WGS) entry which is preliminary data.</text>
</comment>
<dbReference type="EMBL" id="CM044707">
    <property type="protein sequence ID" value="KAI5653630.1"/>
    <property type="molecule type" value="Genomic_DNA"/>
</dbReference>